<dbReference type="EMBL" id="JASAOG010000063">
    <property type="protein sequence ID" value="KAK0056297.1"/>
    <property type="molecule type" value="Genomic_DNA"/>
</dbReference>
<keyword evidence="1" id="KW-0732">Signal</keyword>
<evidence type="ECO:0000256" key="1">
    <source>
        <dbReference type="SAM" id="SignalP"/>
    </source>
</evidence>
<comment type="caution">
    <text evidence="3">The sequence shown here is derived from an EMBL/GenBank/DDBJ whole genome shotgun (WGS) entry which is preliminary data.</text>
</comment>
<gene>
    <name evidence="3" type="ORF">Bpfe_014384</name>
</gene>
<evidence type="ECO:0000313" key="3">
    <source>
        <dbReference type="EMBL" id="KAK0056297.1"/>
    </source>
</evidence>
<feature type="chain" id="PRO_5042260189" evidence="1">
    <location>
        <begin position="21"/>
        <end position="323"/>
    </location>
</feature>
<protein>
    <submittedName>
        <fullName evidence="3">C-type lectin contains IgSF-like and conserved C-type lectin</fullName>
    </submittedName>
</protein>
<reference evidence="3" key="1">
    <citation type="journal article" date="2023" name="PLoS Negl. Trop. Dis.">
        <title>A genome sequence for Biomphalaria pfeifferi, the major vector snail for the human-infecting parasite Schistosoma mansoni.</title>
        <authorList>
            <person name="Bu L."/>
            <person name="Lu L."/>
            <person name="Laidemitt M.R."/>
            <person name="Zhang S.M."/>
            <person name="Mutuku M."/>
            <person name="Mkoji G."/>
            <person name="Steinauer M."/>
            <person name="Loker E.S."/>
        </authorList>
    </citation>
    <scope>NUCLEOTIDE SEQUENCE</scope>
    <source>
        <strain evidence="3">KasaAsao</strain>
    </source>
</reference>
<dbReference type="SUPFAM" id="SSF56436">
    <property type="entry name" value="C-type lectin-like"/>
    <property type="match status" value="1"/>
</dbReference>
<name>A0AAD8F959_BIOPF</name>
<evidence type="ECO:0000313" key="4">
    <source>
        <dbReference type="Proteomes" id="UP001233172"/>
    </source>
</evidence>
<dbReference type="CDD" id="cd00037">
    <property type="entry name" value="CLECT"/>
    <property type="match status" value="1"/>
</dbReference>
<dbReference type="InterPro" id="IPR001304">
    <property type="entry name" value="C-type_lectin-like"/>
</dbReference>
<evidence type="ECO:0000259" key="2">
    <source>
        <dbReference type="PROSITE" id="PS50041"/>
    </source>
</evidence>
<dbReference type="Pfam" id="PF00059">
    <property type="entry name" value="Lectin_C"/>
    <property type="match status" value="1"/>
</dbReference>
<dbReference type="Proteomes" id="UP001233172">
    <property type="component" value="Unassembled WGS sequence"/>
</dbReference>
<keyword evidence="4" id="KW-1185">Reference proteome</keyword>
<reference evidence="3" key="2">
    <citation type="submission" date="2023-04" db="EMBL/GenBank/DDBJ databases">
        <authorList>
            <person name="Bu L."/>
            <person name="Lu L."/>
            <person name="Laidemitt M.R."/>
            <person name="Zhang S.M."/>
            <person name="Mutuku M."/>
            <person name="Mkoji G."/>
            <person name="Steinauer M."/>
            <person name="Loker E.S."/>
        </authorList>
    </citation>
    <scope>NUCLEOTIDE SEQUENCE</scope>
    <source>
        <strain evidence="3">KasaAsao</strain>
        <tissue evidence="3">Whole Snail</tissue>
    </source>
</reference>
<accession>A0AAD8F959</accession>
<feature type="domain" description="C-type lectin" evidence="2">
    <location>
        <begin position="193"/>
        <end position="303"/>
    </location>
</feature>
<dbReference type="SMART" id="SM00034">
    <property type="entry name" value="CLECT"/>
    <property type="match status" value="1"/>
</dbReference>
<dbReference type="AlphaFoldDB" id="A0AAD8F959"/>
<dbReference type="InterPro" id="IPR016186">
    <property type="entry name" value="C-type_lectin-like/link_sf"/>
</dbReference>
<dbReference type="Gene3D" id="3.10.100.10">
    <property type="entry name" value="Mannose-Binding Protein A, subunit A"/>
    <property type="match status" value="1"/>
</dbReference>
<proteinExistence type="predicted"/>
<dbReference type="PROSITE" id="PS50041">
    <property type="entry name" value="C_TYPE_LECTIN_2"/>
    <property type="match status" value="1"/>
</dbReference>
<organism evidence="3 4">
    <name type="scientific">Biomphalaria pfeifferi</name>
    <name type="common">Bloodfluke planorb</name>
    <name type="synonym">Freshwater snail</name>
    <dbReference type="NCBI Taxonomy" id="112525"/>
    <lineage>
        <taxon>Eukaryota</taxon>
        <taxon>Metazoa</taxon>
        <taxon>Spiralia</taxon>
        <taxon>Lophotrochozoa</taxon>
        <taxon>Mollusca</taxon>
        <taxon>Gastropoda</taxon>
        <taxon>Heterobranchia</taxon>
        <taxon>Euthyneura</taxon>
        <taxon>Panpulmonata</taxon>
        <taxon>Hygrophila</taxon>
        <taxon>Lymnaeoidea</taxon>
        <taxon>Planorbidae</taxon>
        <taxon>Biomphalaria</taxon>
    </lineage>
</organism>
<sequence length="323" mass="36705">MWSLSVGALSTFVLLHGCFAAHQLTTNPSTIGIGLTRTLDVICSFRPDASTTISSIISLQLSHNQTLLAQLNSNDGQVRSSIPSREATVVGAYDKNGDSYIRIVWTYPPKERAGRYQCKANGVNFVGQLQEATRENIVRAAPPDINTVVDEMVNLVQKVETLQKMWGDYTTYLQEKINVSASLRTQFIISDSFRGHKYYLNSRTYFFTPNDAHFRCHMYGGYLAEIDDAEEFEFVRSFLKTKNPRFYEMLLGGSDEAQEGQWVFPYTDRPVKYFNWTIGQPDAGRGANNQCIWRDGNYLMSDCVPLMTYDWSFVCEIPDIYAE</sequence>
<dbReference type="InterPro" id="IPR016187">
    <property type="entry name" value="CTDL_fold"/>
</dbReference>
<feature type="signal peptide" evidence="1">
    <location>
        <begin position="1"/>
        <end position="20"/>
    </location>
</feature>